<organism evidence="2 3">
    <name type="scientific">Colletotrichum godetiae</name>
    <dbReference type="NCBI Taxonomy" id="1209918"/>
    <lineage>
        <taxon>Eukaryota</taxon>
        <taxon>Fungi</taxon>
        <taxon>Dikarya</taxon>
        <taxon>Ascomycota</taxon>
        <taxon>Pezizomycotina</taxon>
        <taxon>Sordariomycetes</taxon>
        <taxon>Hypocreomycetidae</taxon>
        <taxon>Glomerellales</taxon>
        <taxon>Glomerellaceae</taxon>
        <taxon>Colletotrichum</taxon>
        <taxon>Colletotrichum acutatum species complex</taxon>
    </lineage>
</organism>
<feature type="region of interest" description="Disordered" evidence="1">
    <location>
        <begin position="47"/>
        <end position="70"/>
    </location>
</feature>
<evidence type="ECO:0000313" key="3">
    <source>
        <dbReference type="Proteomes" id="UP001224890"/>
    </source>
</evidence>
<feature type="compositionally biased region" description="Polar residues" evidence="1">
    <location>
        <begin position="200"/>
        <end position="220"/>
    </location>
</feature>
<gene>
    <name evidence="2" type="ORF">BDP55DRAFT_561963</name>
</gene>
<dbReference type="PANTHER" id="PTHR35391">
    <property type="entry name" value="C2H2-TYPE DOMAIN-CONTAINING PROTEIN-RELATED"/>
    <property type="match status" value="1"/>
</dbReference>
<name>A0AAJ0AE15_9PEZI</name>
<comment type="caution">
    <text evidence="2">The sequence shown here is derived from an EMBL/GenBank/DDBJ whole genome shotgun (WGS) entry which is preliminary data.</text>
</comment>
<keyword evidence="3" id="KW-1185">Reference proteome</keyword>
<dbReference type="EMBL" id="JAHMHR010000054">
    <property type="protein sequence ID" value="KAK1659977.1"/>
    <property type="molecule type" value="Genomic_DNA"/>
</dbReference>
<dbReference type="Proteomes" id="UP001224890">
    <property type="component" value="Unassembled WGS sequence"/>
</dbReference>
<proteinExistence type="predicted"/>
<accession>A0AAJ0AE15</accession>
<reference evidence="2" key="1">
    <citation type="submission" date="2021-06" db="EMBL/GenBank/DDBJ databases">
        <title>Comparative genomics, transcriptomics and evolutionary studies reveal genomic signatures of adaptation to plant cell wall in hemibiotrophic fungi.</title>
        <authorList>
            <consortium name="DOE Joint Genome Institute"/>
            <person name="Baroncelli R."/>
            <person name="Diaz J.F."/>
            <person name="Benocci T."/>
            <person name="Peng M."/>
            <person name="Battaglia E."/>
            <person name="Haridas S."/>
            <person name="Andreopoulos W."/>
            <person name="Labutti K."/>
            <person name="Pangilinan J."/>
            <person name="Floch G.L."/>
            <person name="Makela M.R."/>
            <person name="Henrissat B."/>
            <person name="Grigoriev I.V."/>
            <person name="Crouch J.A."/>
            <person name="De Vries R.P."/>
            <person name="Sukno S.A."/>
            <person name="Thon M.R."/>
        </authorList>
    </citation>
    <scope>NUCLEOTIDE SEQUENCE</scope>
    <source>
        <strain evidence="2">CBS 193.32</strain>
    </source>
</reference>
<sequence>MTALVNQNGERLGSSEGVEEYISTMATECELNFETCLHMLETSAENQLSSTTVDSSHSSSDESSDDEKDKWTVELDGIQKSINELDRLAIHIRQSSDSSLDTRVKAFGSRKVSKVSSFEAKAMLVVKGLYPEASESLHRHLSKSMTQRYIRLLYWRSHDKKLRTDHRRDKKPPDKSRQMPLEKSSPPEEPARDSRPASAPKTSRSGVSAGTSFQSGTQASDPEPRLNKSASPDAETPARRRAGASTVLGSKANFPSPPDFEDGEDRKPCPLCRKMFLKTEFGSNVWWRCHVNDDLLPFPCISSQCLGSPNFASLSEWREHNARDHGVLWSQGPSGPIGVAEHPESSDVGRLAHDCPLCHLPLDQ</sequence>
<feature type="region of interest" description="Disordered" evidence="1">
    <location>
        <begin position="162"/>
        <end position="265"/>
    </location>
</feature>
<dbReference type="AlphaFoldDB" id="A0AAJ0AE15"/>
<evidence type="ECO:0000256" key="1">
    <source>
        <dbReference type="SAM" id="MobiDB-lite"/>
    </source>
</evidence>
<feature type="non-terminal residue" evidence="2">
    <location>
        <position position="364"/>
    </location>
</feature>
<feature type="compositionally biased region" description="Basic and acidic residues" evidence="1">
    <location>
        <begin position="185"/>
        <end position="195"/>
    </location>
</feature>
<dbReference type="RefSeq" id="XP_060424741.1">
    <property type="nucleotide sequence ID" value="XM_060570116.1"/>
</dbReference>
<dbReference type="GeneID" id="85454642"/>
<protein>
    <submittedName>
        <fullName evidence="2">Uncharacterized protein</fullName>
    </submittedName>
</protein>
<evidence type="ECO:0000313" key="2">
    <source>
        <dbReference type="EMBL" id="KAK1659977.1"/>
    </source>
</evidence>
<feature type="compositionally biased region" description="Low complexity" evidence="1">
    <location>
        <begin position="49"/>
        <end position="58"/>
    </location>
</feature>
<dbReference type="PANTHER" id="PTHR35391:SF5">
    <property type="entry name" value="DUF6590 DOMAIN-CONTAINING PROTEIN"/>
    <property type="match status" value="1"/>
</dbReference>